<dbReference type="AlphaFoldDB" id="A0A6F8ZJW1"/>
<protein>
    <submittedName>
        <fullName evidence="2">Thiosulfate dehydrogenase [quinone] small subunit</fullName>
        <ecNumber evidence="2">2.8.1.1</ecNumber>
    </submittedName>
</protein>
<accession>A0A6F8ZJW1</accession>
<keyword evidence="2" id="KW-0808">Transferase</keyword>
<dbReference type="Pfam" id="PF07680">
    <property type="entry name" value="DoxA"/>
    <property type="match status" value="1"/>
</dbReference>
<dbReference type="KEGG" id="hfv:R50_2558"/>
<dbReference type="EC" id="2.8.1.1" evidence="2"/>
<feature type="domain" description="Thiosulphate:quinone oxidoreductase small subunit DoxA" evidence="1">
    <location>
        <begin position="41"/>
        <end position="175"/>
    </location>
</feature>
<gene>
    <name evidence="2" type="ORF">R50_2558</name>
</gene>
<proteinExistence type="predicted"/>
<dbReference type="InterPro" id="IPR011636">
    <property type="entry name" value="DoxA"/>
</dbReference>
<keyword evidence="3" id="KW-1185">Reference proteome</keyword>
<sequence>MQLEQKAPRPAQEPATALELKQSWGMVIVAAALTLFTYQAFHHGLWGKLVNYNKTPKLTLSGTRLTTRDLSLDIYRPNGPDTYGSFVVQVALTEPGRATPVEVWGPKALAALPATAIRNRYHFQQVKEGPWGLVVPLSAQARVTLPLSPAAARVLAGSRQATVTVEDVSGLHWQTTVPVR</sequence>
<evidence type="ECO:0000313" key="2">
    <source>
        <dbReference type="EMBL" id="CAB1130050.1"/>
    </source>
</evidence>
<dbReference type="EMBL" id="LR778114">
    <property type="protein sequence ID" value="CAB1130050.1"/>
    <property type="molecule type" value="Genomic_DNA"/>
</dbReference>
<reference evidence="2 3" key="1">
    <citation type="submission" date="2020-02" db="EMBL/GenBank/DDBJ databases">
        <authorList>
            <person name="Hogendoorn C."/>
        </authorList>
    </citation>
    <scope>NUCLEOTIDE SEQUENCE [LARGE SCALE GENOMIC DNA]</scope>
    <source>
        <strain evidence="2">R501</strain>
    </source>
</reference>
<dbReference type="Proteomes" id="UP000503399">
    <property type="component" value="Chromosome"/>
</dbReference>
<organism evidence="2 3">
    <name type="scientific">Candidatus Hydrogenisulfobacillus filiaventi</name>
    <dbReference type="NCBI Taxonomy" id="2707344"/>
    <lineage>
        <taxon>Bacteria</taxon>
        <taxon>Bacillati</taxon>
        <taxon>Bacillota</taxon>
        <taxon>Clostridia</taxon>
        <taxon>Eubacteriales</taxon>
        <taxon>Clostridiales Family XVII. Incertae Sedis</taxon>
        <taxon>Candidatus Hydrogenisulfobacillus</taxon>
    </lineage>
</organism>
<name>A0A6F8ZJW1_9FIRM</name>
<evidence type="ECO:0000313" key="3">
    <source>
        <dbReference type="Proteomes" id="UP000503399"/>
    </source>
</evidence>
<dbReference type="GO" id="GO:0004792">
    <property type="term" value="F:thiosulfate-cyanide sulfurtransferase activity"/>
    <property type="evidence" value="ECO:0007669"/>
    <property type="project" value="UniProtKB-EC"/>
</dbReference>
<evidence type="ECO:0000259" key="1">
    <source>
        <dbReference type="Pfam" id="PF07680"/>
    </source>
</evidence>